<keyword evidence="1" id="KW-0808">Transferase</keyword>
<evidence type="ECO:0000256" key="6">
    <source>
        <dbReference type="ARBA" id="ARBA00022918"/>
    </source>
</evidence>
<dbReference type="InterPro" id="IPR050951">
    <property type="entry name" value="Retrovirus_Pol_polyprotein"/>
</dbReference>
<dbReference type="EMBL" id="BQNB010009173">
    <property type="protein sequence ID" value="GJS59786.1"/>
    <property type="molecule type" value="Genomic_DNA"/>
</dbReference>
<reference evidence="10" key="1">
    <citation type="journal article" date="2022" name="Int. J. Mol. Sci.">
        <title>Draft Genome of Tanacetum Coccineum: Genomic Comparison of Closely Related Tanacetum-Family Plants.</title>
        <authorList>
            <person name="Yamashiro T."/>
            <person name="Shiraishi A."/>
            <person name="Nakayama K."/>
            <person name="Satake H."/>
        </authorList>
    </citation>
    <scope>NUCLEOTIDE SEQUENCE</scope>
</reference>
<keyword evidence="4" id="KW-0255">Endonuclease</keyword>
<reference evidence="10" key="2">
    <citation type="submission" date="2022-01" db="EMBL/GenBank/DDBJ databases">
        <authorList>
            <person name="Yamashiro T."/>
            <person name="Shiraishi A."/>
            <person name="Satake H."/>
            <person name="Nakayama K."/>
        </authorList>
    </citation>
    <scope>NUCLEOTIDE SEQUENCE</scope>
</reference>
<dbReference type="GO" id="GO:0003964">
    <property type="term" value="F:RNA-directed DNA polymerase activity"/>
    <property type="evidence" value="ECO:0007669"/>
    <property type="project" value="UniProtKB-KW"/>
</dbReference>
<keyword evidence="5" id="KW-0378">Hydrolase</keyword>
<sequence>MSSASSTVTYTSVDTDYRPGRAFWPADDELSDEGSPRVIVYGYDGLPIPPVAPPSPDYIPGLEDPQAPLVPHDEDEREPMFVQAHDPDYVPEPIYPEYIPLEDEHVFPAEEQPLPPVDSPTALSPGYVADSDPEEDSEEEHADYPADGGDDDDDDDDDTDDEDEEPFEEEEEEEHLAPADPSDVPVVDPVPSAEDTEALEADEPVPTPPSPPAIALHSRISIRPEAKKPINIANLRKEEGRETPCFLPIPPNHPTHLFITNTLQIHCSYHQRPQGGYSGGETTPRKRVGTELAAVQEQDTQDIYDVIKDTQDRQTQIHQKVEALGHLATALGEIRALQAREQTRAGAPEASTVVGLNNMPPKRNSTATRTARVVVQCCLFNDCVGCCLRNGPDRVSAALANHDTLRNSTNGHGDGSHNSGTGTRGATRTPRECTYKDFLNCHPLNFKGTEGVVVLSQWFEKMESVFHISNCAPENQVKFATCTFIGNALTWWNSHKKAVTQDVAYAMDWKALKKMMTVKYCPRGEIKKLEIELWNLKVKGTDIPSYTLRFQELALMCGRMFPEESDEVEKYVSGLPDMIQGNVMSYRPQTMEEVIEFANDQMDQKLITISERQAEQKRKIEFNAGNNQGYQQQNKRQNTGRAYTAGPGEKREYTGSLPLCTKCNYHHKGPCAPRCNKCKRIGHLARDFAGGGALQEGLALKLKNWDKTVYHAVIDCAEKIIRITWGNETLIVHGGSNITSKETEDGSGEKRLEDVPIVRDFLEVFPEELLGLPPTRQVEFQIDLMPGVAPVARAPYRLVGFQNERNCSDRTALLQELSVQGLYMDLFASPWVLRIVSSLRIDDVFDQLQDLVFTRRLTYGWVINSLECEINRNIRRRHFVRTRLWSLTHSNDAIWFDKLHLVLEKEEHEEHLKAILELLKKEELYPAKIESIKDWASPKTPTEIRQFLGLADYYRRFIEGFSKIAKPMTKLTQKKVAFELGDKQEDWAGNLMQNEKVIAIHQSVEDPEKYYTTHDLELVQLAFAFKNLEGTLLDETKVHSLFTRPKSLQQILDQKELNIRQRRWLELLSDYDVVRYVFTRESKMLWLLL</sequence>
<feature type="region of interest" description="Disordered" evidence="7">
    <location>
        <begin position="622"/>
        <end position="648"/>
    </location>
</feature>
<evidence type="ECO:0000259" key="9">
    <source>
        <dbReference type="Pfam" id="PF17917"/>
    </source>
</evidence>
<feature type="domain" description="Reverse transcriptase RNase H-like" evidence="9">
    <location>
        <begin position="988"/>
        <end position="1071"/>
    </location>
</feature>
<dbReference type="PANTHER" id="PTHR37984:SF5">
    <property type="entry name" value="PROTEIN NYNRIN-LIKE"/>
    <property type="match status" value="1"/>
</dbReference>
<keyword evidence="2" id="KW-0548">Nucleotidyltransferase</keyword>
<dbReference type="SUPFAM" id="SSF56672">
    <property type="entry name" value="DNA/RNA polymerases"/>
    <property type="match status" value="1"/>
</dbReference>
<organism evidence="10 11">
    <name type="scientific">Tanacetum coccineum</name>
    <dbReference type="NCBI Taxonomy" id="301880"/>
    <lineage>
        <taxon>Eukaryota</taxon>
        <taxon>Viridiplantae</taxon>
        <taxon>Streptophyta</taxon>
        <taxon>Embryophyta</taxon>
        <taxon>Tracheophyta</taxon>
        <taxon>Spermatophyta</taxon>
        <taxon>Magnoliopsida</taxon>
        <taxon>eudicotyledons</taxon>
        <taxon>Gunneridae</taxon>
        <taxon>Pentapetalae</taxon>
        <taxon>asterids</taxon>
        <taxon>campanulids</taxon>
        <taxon>Asterales</taxon>
        <taxon>Asteraceae</taxon>
        <taxon>Asteroideae</taxon>
        <taxon>Anthemideae</taxon>
        <taxon>Anthemidinae</taxon>
        <taxon>Tanacetum</taxon>
    </lineage>
</organism>
<feature type="compositionally biased region" description="Acidic residues" evidence="7">
    <location>
        <begin position="131"/>
        <end position="141"/>
    </location>
</feature>
<feature type="compositionally biased region" description="Low complexity" evidence="7">
    <location>
        <begin position="623"/>
        <end position="637"/>
    </location>
</feature>
<feature type="domain" description="Retrotransposon gag" evidence="8">
    <location>
        <begin position="478"/>
        <end position="576"/>
    </location>
</feature>
<feature type="region of interest" description="Disordered" evidence="7">
    <location>
        <begin position="345"/>
        <end position="364"/>
    </location>
</feature>
<feature type="compositionally biased region" description="Polar residues" evidence="7">
    <location>
        <begin position="406"/>
        <end position="419"/>
    </location>
</feature>
<feature type="region of interest" description="Disordered" evidence="7">
    <location>
        <begin position="406"/>
        <end position="428"/>
    </location>
</feature>
<dbReference type="PANTHER" id="PTHR37984">
    <property type="entry name" value="PROTEIN CBG26694"/>
    <property type="match status" value="1"/>
</dbReference>
<dbReference type="InterPro" id="IPR043502">
    <property type="entry name" value="DNA/RNA_pol_sf"/>
</dbReference>
<protein>
    <submittedName>
        <fullName evidence="10">Reverse transcriptase domain-containing protein</fullName>
    </submittedName>
</protein>
<dbReference type="Proteomes" id="UP001151760">
    <property type="component" value="Unassembled WGS sequence"/>
</dbReference>
<evidence type="ECO:0000313" key="11">
    <source>
        <dbReference type="Proteomes" id="UP001151760"/>
    </source>
</evidence>
<keyword evidence="11" id="KW-1185">Reference proteome</keyword>
<dbReference type="InterPro" id="IPR043128">
    <property type="entry name" value="Rev_trsase/Diguanyl_cyclase"/>
</dbReference>
<accession>A0ABQ4X3K3</accession>
<dbReference type="InterPro" id="IPR005162">
    <property type="entry name" value="Retrotrans_gag_dom"/>
</dbReference>
<evidence type="ECO:0000256" key="3">
    <source>
        <dbReference type="ARBA" id="ARBA00022722"/>
    </source>
</evidence>
<feature type="region of interest" description="Disordered" evidence="7">
    <location>
        <begin position="52"/>
        <end position="72"/>
    </location>
</feature>
<evidence type="ECO:0000256" key="5">
    <source>
        <dbReference type="ARBA" id="ARBA00022801"/>
    </source>
</evidence>
<feature type="compositionally biased region" description="Acidic residues" evidence="7">
    <location>
        <begin position="148"/>
        <end position="174"/>
    </location>
</feature>
<evidence type="ECO:0000256" key="2">
    <source>
        <dbReference type="ARBA" id="ARBA00022695"/>
    </source>
</evidence>
<evidence type="ECO:0000259" key="8">
    <source>
        <dbReference type="Pfam" id="PF03732"/>
    </source>
</evidence>
<feature type="region of interest" description="Disordered" evidence="7">
    <location>
        <begin position="85"/>
        <end position="190"/>
    </location>
</feature>
<evidence type="ECO:0000256" key="7">
    <source>
        <dbReference type="SAM" id="MobiDB-lite"/>
    </source>
</evidence>
<dbReference type="Pfam" id="PF17917">
    <property type="entry name" value="RT_RNaseH"/>
    <property type="match status" value="1"/>
</dbReference>
<keyword evidence="6 10" id="KW-0695">RNA-directed DNA polymerase</keyword>
<dbReference type="Gene3D" id="3.30.70.270">
    <property type="match status" value="1"/>
</dbReference>
<gene>
    <name evidence="10" type="ORF">Tco_0654570</name>
</gene>
<comment type="caution">
    <text evidence="10">The sequence shown here is derived from an EMBL/GenBank/DDBJ whole genome shotgun (WGS) entry which is preliminary data.</text>
</comment>
<dbReference type="Pfam" id="PF03732">
    <property type="entry name" value="Retrotrans_gag"/>
    <property type="match status" value="1"/>
</dbReference>
<evidence type="ECO:0000256" key="4">
    <source>
        <dbReference type="ARBA" id="ARBA00022759"/>
    </source>
</evidence>
<feature type="region of interest" description="Disordered" evidence="7">
    <location>
        <begin position="196"/>
        <end position="215"/>
    </location>
</feature>
<dbReference type="InterPro" id="IPR041373">
    <property type="entry name" value="RT_RNaseH"/>
</dbReference>
<proteinExistence type="predicted"/>
<evidence type="ECO:0000256" key="1">
    <source>
        <dbReference type="ARBA" id="ARBA00022679"/>
    </source>
</evidence>
<keyword evidence="3" id="KW-0540">Nuclease</keyword>
<evidence type="ECO:0000313" key="10">
    <source>
        <dbReference type="EMBL" id="GJS59786.1"/>
    </source>
</evidence>
<name>A0ABQ4X3K3_9ASTR</name>
<feature type="compositionally biased region" description="Low complexity" evidence="7">
    <location>
        <begin position="178"/>
        <end position="190"/>
    </location>
</feature>